<evidence type="ECO:0008006" key="4">
    <source>
        <dbReference type="Google" id="ProtNLM"/>
    </source>
</evidence>
<feature type="region of interest" description="Disordered" evidence="1">
    <location>
        <begin position="1"/>
        <end position="132"/>
    </location>
</feature>
<dbReference type="AlphaFoldDB" id="A0A2J6R566"/>
<feature type="compositionally biased region" description="Basic and acidic residues" evidence="1">
    <location>
        <begin position="1"/>
        <end position="13"/>
    </location>
</feature>
<evidence type="ECO:0000256" key="1">
    <source>
        <dbReference type="SAM" id="MobiDB-lite"/>
    </source>
</evidence>
<dbReference type="OrthoDB" id="5234213at2759"/>
<protein>
    <recommendedName>
        <fullName evidence="4">SMP domain-containing protein</fullName>
    </recommendedName>
</protein>
<evidence type="ECO:0000313" key="2">
    <source>
        <dbReference type="EMBL" id="PMD33667.1"/>
    </source>
</evidence>
<accession>A0A2J6R566</accession>
<dbReference type="Proteomes" id="UP000235786">
    <property type="component" value="Unassembled WGS sequence"/>
</dbReference>
<organism evidence="2 3">
    <name type="scientific">Hyaloscypha variabilis (strain UAMH 11265 / GT02V1 / F)</name>
    <name type="common">Meliniomyces variabilis</name>
    <dbReference type="NCBI Taxonomy" id="1149755"/>
    <lineage>
        <taxon>Eukaryota</taxon>
        <taxon>Fungi</taxon>
        <taxon>Dikarya</taxon>
        <taxon>Ascomycota</taxon>
        <taxon>Pezizomycotina</taxon>
        <taxon>Leotiomycetes</taxon>
        <taxon>Helotiales</taxon>
        <taxon>Hyaloscyphaceae</taxon>
        <taxon>Hyaloscypha</taxon>
        <taxon>Hyaloscypha variabilis</taxon>
    </lineage>
</organism>
<sequence length="132" mass="13931">MAPSDKKTLRESALETNKTNPSQLGDPVSLKSETSDTSPTEQDRGASSYSRTDDTKKNIKTVAPSPTEGDSESKNGGSGGSGHKTLRQRAIDKLEENPSQLGDPVSLKAETTNSEPTENDRGAKGKAGKSKL</sequence>
<evidence type="ECO:0000313" key="3">
    <source>
        <dbReference type="Proteomes" id="UP000235786"/>
    </source>
</evidence>
<keyword evidence="3" id="KW-1185">Reference proteome</keyword>
<feature type="compositionally biased region" description="Polar residues" evidence="1">
    <location>
        <begin position="31"/>
        <end position="50"/>
    </location>
</feature>
<feature type="compositionally biased region" description="Polar residues" evidence="1">
    <location>
        <begin position="14"/>
        <end position="23"/>
    </location>
</feature>
<proteinExistence type="predicted"/>
<reference evidence="2 3" key="1">
    <citation type="submission" date="2016-04" db="EMBL/GenBank/DDBJ databases">
        <title>A degradative enzymes factory behind the ericoid mycorrhizal symbiosis.</title>
        <authorList>
            <consortium name="DOE Joint Genome Institute"/>
            <person name="Martino E."/>
            <person name="Morin E."/>
            <person name="Grelet G."/>
            <person name="Kuo A."/>
            <person name="Kohler A."/>
            <person name="Daghino S."/>
            <person name="Barry K."/>
            <person name="Choi C."/>
            <person name="Cichocki N."/>
            <person name="Clum A."/>
            <person name="Copeland A."/>
            <person name="Hainaut M."/>
            <person name="Haridas S."/>
            <person name="Labutti K."/>
            <person name="Lindquist E."/>
            <person name="Lipzen A."/>
            <person name="Khouja H.-R."/>
            <person name="Murat C."/>
            <person name="Ohm R."/>
            <person name="Olson A."/>
            <person name="Spatafora J."/>
            <person name="Veneault-Fourrey C."/>
            <person name="Henrissat B."/>
            <person name="Grigoriev I."/>
            <person name="Martin F."/>
            <person name="Perotto S."/>
        </authorList>
    </citation>
    <scope>NUCLEOTIDE SEQUENCE [LARGE SCALE GENOMIC DNA]</scope>
    <source>
        <strain evidence="2 3">F</strain>
    </source>
</reference>
<name>A0A2J6R566_HYAVF</name>
<gene>
    <name evidence="2" type="ORF">L207DRAFT_571151</name>
</gene>
<dbReference type="EMBL" id="KZ613955">
    <property type="protein sequence ID" value="PMD33667.1"/>
    <property type="molecule type" value="Genomic_DNA"/>
</dbReference>